<reference evidence="2 3" key="1">
    <citation type="submission" date="2015-07" db="EMBL/GenBank/DDBJ databases">
        <title>Genome sequence of Leptolinea tardivitalis DSM 16556.</title>
        <authorList>
            <person name="Hemp J."/>
            <person name="Ward L.M."/>
            <person name="Pace L.A."/>
            <person name="Fischer W.W."/>
        </authorList>
    </citation>
    <scope>NUCLEOTIDE SEQUENCE [LARGE SCALE GENOMIC DNA]</scope>
    <source>
        <strain evidence="2 3">YMTK-2</strain>
    </source>
</reference>
<dbReference type="OrthoDB" id="9801725at2"/>
<dbReference type="Gene3D" id="2.60.120.460">
    <property type="entry name" value="YjbQ-like"/>
    <property type="match status" value="1"/>
</dbReference>
<dbReference type="SUPFAM" id="SSF111038">
    <property type="entry name" value="YjbQ-like"/>
    <property type="match status" value="1"/>
</dbReference>
<dbReference type="PANTHER" id="PTHR30615:SF8">
    <property type="entry name" value="UPF0047 PROTEIN C4A8.02C"/>
    <property type="match status" value="1"/>
</dbReference>
<comment type="caution">
    <text evidence="2">The sequence shown here is derived from an EMBL/GenBank/DDBJ whole genome shotgun (WGS) entry which is preliminary data.</text>
</comment>
<organism evidence="2 3">
    <name type="scientific">Leptolinea tardivitalis</name>
    <dbReference type="NCBI Taxonomy" id="229920"/>
    <lineage>
        <taxon>Bacteria</taxon>
        <taxon>Bacillati</taxon>
        <taxon>Chloroflexota</taxon>
        <taxon>Anaerolineae</taxon>
        <taxon>Anaerolineales</taxon>
        <taxon>Anaerolineaceae</taxon>
        <taxon>Leptolinea</taxon>
    </lineage>
</organism>
<protein>
    <recommendedName>
        <fullName evidence="4">Secondary thiamine-phosphate synthase enzyme</fullName>
    </recommendedName>
</protein>
<comment type="similarity">
    <text evidence="1">Belongs to the UPF0047 family.</text>
</comment>
<evidence type="ECO:0000313" key="2">
    <source>
        <dbReference type="EMBL" id="KPL72760.1"/>
    </source>
</evidence>
<evidence type="ECO:0000313" key="3">
    <source>
        <dbReference type="Proteomes" id="UP000050430"/>
    </source>
</evidence>
<dbReference type="InterPro" id="IPR035917">
    <property type="entry name" value="YjbQ-like_sf"/>
</dbReference>
<dbReference type="Pfam" id="PF01894">
    <property type="entry name" value="YjbQ"/>
    <property type="match status" value="1"/>
</dbReference>
<evidence type="ECO:0008006" key="4">
    <source>
        <dbReference type="Google" id="ProtNLM"/>
    </source>
</evidence>
<dbReference type="AlphaFoldDB" id="A0A0P6XLP8"/>
<dbReference type="Proteomes" id="UP000050430">
    <property type="component" value="Unassembled WGS sequence"/>
</dbReference>
<dbReference type="STRING" id="229920.ADM99_06695"/>
<dbReference type="NCBIfam" id="TIGR00149">
    <property type="entry name" value="TIGR00149_YjbQ"/>
    <property type="match status" value="1"/>
</dbReference>
<gene>
    <name evidence="2" type="ORF">ADM99_06695</name>
</gene>
<dbReference type="PANTHER" id="PTHR30615">
    <property type="entry name" value="UNCHARACTERIZED PROTEIN YJBQ-RELATED"/>
    <property type="match status" value="1"/>
</dbReference>
<dbReference type="PIRSF" id="PIRSF004681">
    <property type="entry name" value="UCP004681"/>
    <property type="match status" value="1"/>
</dbReference>
<accession>A0A0P6XLP8</accession>
<evidence type="ECO:0000256" key="1">
    <source>
        <dbReference type="ARBA" id="ARBA00005534"/>
    </source>
</evidence>
<dbReference type="InterPro" id="IPR001602">
    <property type="entry name" value="UPF0047_YjbQ-like"/>
</dbReference>
<dbReference type="EMBL" id="LGCK01000007">
    <property type="protein sequence ID" value="KPL72760.1"/>
    <property type="molecule type" value="Genomic_DNA"/>
</dbReference>
<proteinExistence type="inferred from homology"/>
<sequence>MNFFTKTLEISPGPGFSLQNITHLVTDFVTETGVKEGQLTGFYKHTTGSIFIGEHESGIIADIERALEAMAPSDGKYLHHRRELDFNGSAHVRAAFMPTSIVVPIHDGSMVLGTHQEIMVTNGQPEGLPRYIVLQVMGE</sequence>
<name>A0A0P6XLP8_9CHLR</name>
<dbReference type="RefSeq" id="WP_062421143.1">
    <property type="nucleotide sequence ID" value="NZ_BBYA01000008.1"/>
</dbReference>
<keyword evidence="3" id="KW-1185">Reference proteome</keyword>